<dbReference type="HAMAP" id="MF_03130">
    <property type="entry name" value="mec17"/>
    <property type="match status" value="1"/>
</dbReference>
<dbReference type="Proteomes" id="UP000054558">
    <property type="component" value="Unassembled WGS sequence"/>
</dbReference>
<proteinExistence type="inferred from homology"/>
<feature type="domain" description="N-acetyltransferase" evidence="5">
    <location>
        <begin position="1"/>
        <end position="182"/>
    </location>
</feature>
<dbReference type="GO" id="GO:0070507">
    <property type="term" value="P:regulation of microtubule cytoskeleton organization"/>
    <property type="evidence" value="ECO:0007669"/>
    <property type="project" value="UniProtKB-UniRule"/>
</dbReference>
<feature type="compositionally biased region" description="Polar residues" evidence="4">
    <location>
        <begin position="370"/>
        <end position="391"/>
    </location>
</feature>
<feature type="compositionally biased region" description="Polar residues" evidence="4">
    <location>
        <begin position="314"/>
        <end position="324"/>
    </location>
</feature>
<evidence type="ECO:0000256" key="4">
    <source>
        <dbReference type="SAM" id="MobiDB-lite"/>
    </source>
</evidence>
<gene>
    <name evidence="6" type="ORF">KFL_000360330</name>
</gene>
<comment type="similarity">
    <text evidence="3">Belongs to the acetyltransferase ATAT1 family.</text>
</comment>
<keyword evidence="2 3" id="KW-0012">Acyltransferase</keyword>
<reference evidence="6 7" key="1">
    <citation type="journal article" date="2014" name="Nat. Commun.">
        <title>Klebsormidium flaccidum genome reveals primary factors for plant terrestrial adaptation.</title>
        <authorList>
            <person name="Hori K."/>
            <person name="Maruyama F."/>
            <person name="Fujisawa T."/>
            <person name="Togashi T."/>
            <person name="Yamamoto N."/>
            <person name="Seo M."/>
            <person name="Sato S."/>
            <person name="Yamada T."/>
            <person name="Mori H."/>
            <person name="Tajima N."/>
            <person name="Moriyama T."/>
            <person name="Ikeuchi M."/>
            <person name="Watanabe M."/>
            <person name="Wada H."/>
            <person name="Kobayashi K."/>
            <person name="Saito M."/>
            <person name="Masuda T."/>
            <person name="Sasaki-Sekimoto Y."/>
            <person name="Mashiguchi K."/>
            <person name="Awai K."/>
            <person name="Shimojima M."/>
            <person name="Masuda S."/>
            <person name="Iwai M."/>
            <person name="Nobusawa T."/>
            <person name="Narise T."/>
            <person name="Kondo S."/>
            <person name="Saito H."/>
            <person name="Sato R."/>
            <person name="Murakawa M."/>
            <person name="Ihara Y."/>
            <person name="Oshima-Yamada Y."/>
            <person name="Ohtaka K."/>
            <person name="Satoh M."/>
            <person name="Sonobe K."/>
            <person name="Ishii M."/>
            <person name="Ohtani R."/>
            <person name="Kanamori-Sato M."/>
            <person name="Honoki R."/>
            <person name="Miyazaki D."/>
            <person name="Mochizuki H."/>
            <person name="Umetsu J."/>
            <person name="Higashi K."/>
            <person name="Shibata D."/>
            <person name="Kamiya Y."/>
            <person name="Sato N."/>
            <person name="Nakamura Y."/>
            <person name="Tabata S."/>
            <person name="Ida S."/>
            <person name="Kurokawa K."/>
            <person name="Ohta H."/>
        </authorList>
    </citation>
    <scope>NUCLEOTIDE SEQUENCE [LARGE SCALE GENOMIC DNA]</scope>
    <source>
        <strain evidence="6 7">NIES-2285</strain>
    </source>
</reference>
<evidence type="ECO:0000256" key="1">
    <source>
        <dbReference type="ARBA" id="ARBA00022679"/>
    </source>
</evidence>
<feature type="compositionally biased region" description="Polar residues" evidence="4">
    <location>
        <begin position="342"/>
        <end position="358"/>
    </location>
</feature>
<evidence type="ECO:0000259" key="5">
    <source>
        <dbReference type="PROSITE" id="PS51730"/>
    </source>
</evidence>
<dbReference type="GO" id="GO:0019799">
    <property type="term" value="F:tubulin N-acetyltransferase activity"/>
    <property type="evidence" value="ECO:0000318"/>
    <property type="project" value="GO_Central"/>
</dbReference>
<keyword evidence="1 3" id="KW-0808">Transferase</keyword>
<accession>A0A1Y1HV56</accession>
<feature type="region of interest" description="Disordered" evidence="4">
    <location>
        <begin position="264"/>
        <end position="398"/>
    </location>
</feature>
<dbReference type="GO" id="GO:0005874">
    <property type="term" value="C:microtubule"/>
    <property type="evidence" value="ECO:0007669"/>
    <property type="project" value="InterPro"/>
</dbReference>
<dbReference type="PROSITE" id="PS51730">
    <property type="entry name" value="GNAT_ATAT"/>
    <property type="match status" value="1"/>
</dbReference>
<organism evidence="6 7">
    <name type="scientific">Klebsormidium nitens</name>
    <name type="common">Green alga</name>
    <name type="synonym">Ulothrix nitens</name>
    <dbReference type="NCBI Taxonomy" id="105231"/>
    <lineage>
        <taxon>Eukaryota</taxon>
        <taxon>Viridiplantae</taxon>
        <taxon>Streptophyta</taxon>
        <taxon>Klebsormidiophyceae</taxon>
        <taxon>Klebsormidiales</taxon>
        <taxon>Klebsormidiaceae</taxon>
        <taxon>Klebsormidium</taxon>
    </lineage>
</organism>
<evidence type="ECO:0000313" key="6">
    <source>
        <dbReference type="EMBL" id="GAQ79718.1"/>
    </source>
</evidence>
<feature type="region of interest" description="Disordered" evidence="4">
    <location>
        <begin position="187"/>
        <end position="251"/>
    </location>
</feature>
<feature type="site" description="Crucial for catalytic activity" evidence="3">
    <location>
        <position position="52"/>
    </location>
</feature>
<dbReference type="EMBL" id="DF236985">
    <property type="protein sequence ID" value="GAQ79718.1"/>
    <property type="molecule type" value="Genomic_DNA"/>
</dbReference>
<feature type="binding site" evidence="3">
    <location>
        <begin position="152"/>
        <end position="161"/>
    </location>
    <ligand>
        <name>acetyl-CoA</name>
        <dbReference type="ChEBI" id="CHEBI:57288"/>
    </ligand>
</feature>
<dbReference type="OrthoDB" id="447510at2759"/>
<comment type="function">
    <text evidence="3">Specifically acetylates 'Lys-40' in alpha-tubulin on the lumenal side of microtubules. Promotes microtubule destabilization and accelerates microtubule dynamics; this activity may be independent of acetylation activity. Acetylates alpha-tubulin with a slow enzymatic rate, due to a catalytic site that is not optimized for acetyl transfer. Enters the microtubule through each end and diffuses quickly throughout the lumen of microtubules. Acetylates only long/old microtubules because of its slow acetylation rate since it does not have time to act on dynamically unstable microtubules before the enzyme is released.</text>
</comment>
<feature type="binding site" evidence="3">
    <location>
        <begin position="116"/>
        <end position="129"/>
    </location>
    <ligand>
        <name>acetyl-CoA</name>
        <dbReference type="ChEBI" id="CHEBI:57288"/>
    </ligand>
</feature>
<evidence type="ECO:0000313" key="7">
    <source>
        <dbReference type="Proteomes" id="UP000054558"/>
    </source>
</evidence>
<evidence type="ECO:0000256" key="2">
    <source>
        <dbReference type="ARBA" id="ARBA00023315"/>
    </source>
</evidence>
<protein>
    <recommendedName>
        <fullName evidence="3">Alpha-tubulin N-acetyltransferase</fullName>
        <shortName evidence="3">Alpha-TAT</shortName>
        <shortName evidence="3">TAT</shortName>
        <ecNumber evidence="3">2.3.1.108</ecNumber>
    </recommendedName>
    <alternativeName>
        <fullName evidence="3">Acetyltransferase mec-17 homolog</fullName>
    </alternativeName>
</protein>
<dbReference type="InterPro" id="IPR007965">
    <property type="entry name" value="GNAT_ATAT"/>
</dbReference>
<dbReference type="Pfam" id="PF05301">
    <property type="entry name" value="Acetyltransf_16"/>
    <property type="match status" value="1"/>
</dbReference>
<dbReference type="PANTHER" id="PTHR12327:SF0">
    <property type="entry name" value="ALPHA-TUBULIN N-ACETYLTRANSFERASE 1"/>
    <property type="match status" value="1"/>
</dbReference>
<sequence length="448" mass="48483">MELPSAPHSFHSLAGVQVSRWDAESLRRLPALERGPLKSILDALGRSSAIAQGLRAIITTYEKMLGADHRVYIATAGYGNRVQVKGFLKVGSKTLFVTSEGSPQLREIRPLSVLDFYVHETCQRTGVGRLLFDRMLLEESAHPAKLAYDRPSPKLLAFLRKHFGLSKYIPQTNNFVVFNQYFENGERGGKVNQTDKGAYGSGEGSLESRNGLDSAPSRTRSGALFSKRTPANQEASTAAIENESMRLSGRRNSEGVRIFGIMDENARGGSDRQAAGDAPPSASPMAIDSGSCGHDQQRPPLPMHGRRSRRGTSETDIFSGQCDASSGFEEPVPHGPTFGRRASNQGNAPKNPFFTTAPSAVGLPPLEAHSNWTRAEANNQENSGKQGSATLKRSEEARSVGAVAWTVRTLQMSGKGAAEVLGADSGLLGEAYKDAYRQALPRSRQRVQ</sequence>
<dbReference type="Gene3D" id="3.40.630.30">
    <property type="match status" value="1"/>
</dbReference>
<name>A0A1Y1HV56_KLENI</name>
<dbReference type="EC" id="2.3.1.108" evidence="3"/>
<dbReference type="PANTHER" id="PTHR12327">
    <property type="entry name" value="ALPHA-TUBULIN N-ACETYLTRANSFERASE 1"/>
    <property type="match status" value="1"/>
</dbReference>
<evidence type="ECO:0000256" key="3">
    <source>
        <dbReference type="HAMAP-Rule" id="MF_03130"/>
    </source>
</evidence>
<dbReference type="AlphaFoldDB" id="A0A1Y1HV56"/>
<keyword evidence="7" id="KW-1185">Reference proteome</keyword>
<dbReference type="InterPro" id="IPR038746">
    <property type="entry name" value="Atat"/>
</dbReference>
<comment type="catalytic activity">
    <reaction evidence="3">
        <text>L-lysyl-[alpha-tubulin] + acetyl-CoA = N(6)-acetyl-L-lysyl-[alpha-tubulin] + CoA + H(+)</text>
        <dbReference type="Rhea" id="RHEA:15277"/>
        <dbReference type="Rhea" id="RHEA-COMP:11278"/>
        <dbReference type="Rhea" id="RHEA-COMP:11279"/>
        <dbReference type="ChEBI" id="CHEBI:15378"/>
        <dbReference type="ChEBI" id="CHEBI:29969"/>
        <dbReference type="ChEBI" id="CHEBI:57287"/>
        <dbReference type="ChEBI" id="CHEBI:57288"/>
        <dbReference type="ChEBI" id="CHEBI:61930"/>
        <dbReference type="EC" id="2.3.1.108"/>
    </reaction>
</comment>
<dbReference type="GO" id="GO:0000226">
    <property type="term" value="P:microtubule cytoskeleton organization"/>
    <property type="evidence" value="ECO:0000318"/>
    <property type="project" value="GO_Central"/>
</dbReference>